<organism evidence="2 3">
    <name type="scientific">Lentinula aciculospora</name>
    <dbReference type="NCBI Taxonomy" id="153920"/>
    <lineage>
        <taxon>Eukaryota</taxon>
        <taxon>Fungi</taxon>
        <taxon>Dikarya</taxon>
        <taxon>Basidiomycota</taxon>
        <taxon>Agaricomycotina</taxon>
        <taxon>Agaricomycetes</taxon>
        <taxon>Agaricomycetidae</taxon>
        <taxon>Agaricales</taxon>
        <taxon>Marasmiineae</taxon>
        <taxon>Omphalotaceae</taxon>
        <taxon>Lentinula</taxon>
    </lineage>
</organism>
<evidence type="ECO:0000256" key="1">
    <source>
        <dbReference type="SAM" id="MobiDB-lite"/>
    </source>
</evidence>
<evidence type="ECO:0000313" key="2">
    <source>
        <dbReference type="EMBL" id="KAJ4478291.1"/>
    </source>
</evidence>
<name>A0A9W9ABD0_9AGAR</name>
<dbReference type="OrthoDB" id="3008099at2759"/>
<dbReference type="AlphaFoldDB" id="A0A9W9ABD0"/>
<accession>A0A9W9ABD0</accession>
<dbReference type="EMBL" id="JAOTPV010000009">
    <property type="protein sequence ID" value="KAJ4478291.1"/>
    <property type="molecule type" value="Genomic_DNA"/>
</dbReference>
<sequence length="381" mass="41723">MTFANPHKVSNTENSSAYSDIRAAVLSKSPVECPGIVTPLKPRVLPSSVMSPAEPLPLRCATFSDQSDFLTEASYPALDISPLKDNLAFSMLSLISPTIEVLNQDVDLHVGSARTHNEVINTPSLRTPFNPSSPSSPDIPLHVDLSAFPIFDAKIGPRIDSASFDRPLYCESRPTLRRRNSLHPSAADKCPELFTSIPNSKAVTPRCSTPCRPLKSVKKNTSYRLSSIQEAPNFPQCQAEDFSRSIQSSRFFACSLKLRKRSTIAVNVDHESFILASTEEFAASEPSPVYDLSNVLHSRPYNSNGRKSKPSRPTLIPGFIQSLPPFKLPSTPLSATPISISPVTPSRRAAPLKSPFLIRKKDESGPKWRTDSGEYFSNTAA</sequence>
<dbReference type="Proteomes" id="UP001150266">
    <property type="component" value="Unassembled WGS sequence"/>
</dbReference>
<comment type="caution">
    <text evidence="2">The sequence shown here is derived from an EMBL/GenBank/DDBJ whole genome shotgun (WGS) entry which is preliminary data.</text>
</comment>
<gene>
    <name evidence="2" type="ORF">J3R30DRAFT_3480364</name>
</gene>
<feature type="region of interest" description="Disordered" evidence="1">
    <location>
        <begin position="337"/>
        <end position="381"/>
    </location>
</feature>
<reference evidence="2" key="1">
    <citation type="submission" date="2022-08" db="EMBL/GenBank/DDBJ databases">
        <title>A Global Phylogenomic Analysis of the Shiitake Genus Lentinula.</title>
        <authorList>
            <consortium name="DOE Joint Genome Institute"/>
            <person name="Sierra-Patev S."/>
            <person name="Min B."/>
            <person name="Naranjo-Ortiz M."/>
            <person name="Looney B."/>
            <person name="Konkel Z."/>
            <person name="Slot J.C."/>
            <person name="Sakamoto Y."/>
            <person name="Steenwyk J.L."/>
            <person name="Rokas A."/>
            <person name="Carro J."/>
            <person name="Camarero S."/>
            <person name="Ferreira P."/>
            <person name="Molpeceres G."/>
            <person name="Ruiz-Duenas F.J."/>
            <person name="Serrano A."/>
            <person name="Henrissat B."/>
            <person name="Drula E."/>
            <person name="Hughes K.W."/>
            <person name="Mata J.L."/>
            <person name="Ishikawa N.K."/>
            <person name="Vargas-Isla R."/>
            <person name="Ushijima S."/>
            <person name="Smith C.A."/>
            <person name="Ahrendt S."/>
            <person name="Andreopoulos W."/>
            <person name="He G."/>
            <person name="Labutti K."/>
            <person name="Lipzen A."/>
            <person name="Ng V."/>
            <person name="Riley R."/>
            <person name="Sandor L."/>
            <person name="Barry K."/>
            <person name="Martinez A.T."/>
            <person name="Xiao Y."/>
            <person name="Gibbons J.G."/>
            <person name="Terashima K."/>
            <person name="Grigoriev I.V."/>
            <person name="Hibbett D.S."/>
        </authorList>
    </citation>
    <scope>NUCLEOTIDE SEQUENCE</scope>
    <source>
        <strain evidence="2">JLM2183</strain>
    </source>
</reference>
<keyword evidence="3" id="KW-1185">Reference proteome</keyword>
<evidence type="ECO:0000313" key="3">
    <source>
        <dbReference type="Proteomes" id="UP001150266"/>
    </source>
</evidence>
<proteinExistence type="predicted"/>
<feature type="compositionally biased region" description="Basic and acidic residues" evidence="1">
    <location>
        <begin position="359"/>
        <end position="372"/>
    </location>
</feature>
<protein>
    <submittedName>
        <fullName evidence="2">Uncharacterized protein</fullName>
    </submittedName>
</protein>